<dbReference type="GeneID" id="19318771"/>
<evidence type="ECO:0000313" key="2">
    <source>
        <dbReference type="EMBL" id="EPQ27926.1"/>
    </source>
</evidence>
<evidence type="ECO:0000313" key="3">
    <source>
        <dbReference type="Proteomes" id="UP000053664"/>
    </source>
</evidence>
<feature type="compositionally biased region" description="Polar residues" evidence="1">
    <location>
        <begin position="149"/>
        <end position="164"/>
    </location>
</feature>
<proteinExistence type="predicted"/>
<feature type="compositionally biased region" description="Polar residues" evidence="1">
    <location>
        <begin position="180"/>
        <end position="189"/>
    </location>
</feature>
<dbReference type="HOGENOM" id="CLU_687225_0_0_1"/>
<dbReference type="Proteomes" id="UP000053664">
    <property type="component" value="Unassembled WGS sequence"/>
</dbReference>
<organism evidence="2 3">
    <name type="scientific">Pseudozyma flocculosa PF-1</name>
    <dbReference type="NCBI Taxonomy" id="1277687"/>
    <lineage>
        <taxon>Eukaryota</taxon>
        <taxon>Fungi</taxon>
        <taxon>Dikarya</taxon>
        <taxon>Basidiomycota</taxon>
        <taxon>Ustilaginomycotina</taxon>
        <taxon>Ustilaginomycetes</taxon>
        <taxon>Ustilaginales</taxon>
        <taxon>Ustilaginaceae</taxon>
        <taxon>Pseudozyma</taxon>
    </lineage>
</organism>
<dbReference type="EMBL" id="KE361637">
    <property type="protein sequence ID" value="EPQ27926.1"/>
    <property type="molecule type" value="Genomic_DNA"/>
</dbReference>
<feature type="region of interest" description="Disordered" evidence="1">
    <location>
        <begin position="120"/>
        <end position="196"/>
    </location>
</feature>
<dbReference type="AlphaFoldDB" id="A0A061HBG7"/>
<protein>
    <submittedName>
        <fullName evidence="2">Uncharacterized protein</fullName>
    </submittedName>
</protein>
<reference evidence="2 3" key="1">
    <citation type="journal article" date="2013" name="Plant Cell">
        <title>The transition from a phytopathogenic smut ancestor to an anamorphic biocontrol agent deciphered by comparative whole-genome analysis.</title>
        <authorList>
            <person name="Lefebvre F."/>
            <person name="Joly D.L."/>
            <person name="Labbe C."/>
            <person name="Teichmann B."/>
            <person name="Linning R."/>
            <person name="Belzile F."/>
            <person name="Bakkeren G."/>
            <person name="Belanger R.R."/>
        </authorList>
    </citation>
    <scope>NUCLEOTIDE SEQUENCE [LARGE SCALE GENOMIC DNA]</scope>
    <source>
        <strain evidence="2 3">PF-1</strain>
    </source>
</reference>
<accession>A0A061HBG7</accession>
<evidence type="ECO:0000256" key="1">
    <source>
        <dbReference type="SAM" id="MobiDB-lite"/>
    </source>
</evidence>
<dbReference type="RefSeq" id="XP_007880387.1">
    <property type="nucleotide sequence ID" value="XM_007882196.1"/>
</dbReference>
<gene>
    <name evidence="2" type="ORF">PFL1_04670</name>
</gene>
<dbReference type="KEGG" id="pfp:PFL1_04670"/>
<sequence length="401" mass="44334">MQAPVMRQTSDKSKLRRASYPLLLSLMLIGHLLHGGAAVNLPSLSWLSGRIHRAGQLVPEQQLGQVINVDTSLRLAPSGLPREPISFERSQGVDGLPRSATSLFRPPTAVLRIDGGPTSLLQASVSPPHESADVGRYGQGRLNRDDYSLQPQQQRSPTSYQSEQGRSDSEPAGLHDAAQSHLQPSTSSEIALGKPLPVSASERLTRLLVGATPQDADAELQAHEHPSARRGRPRALSAWDYGNADVFERVKYEILERLQAYMKQGSDMTAAVGRLIDFAPTYAEPEDPRELRRIYDLPKHALSDINRAILFKDIDTPSHRVYFRENKKRSNDLSTDARKVSVFSAVALPWPRDSSQRVTFLGEIVVLRRLAFTRKNLPKRPFAVSKISTGPLFGRAPLARS</sequence>
<name>A0A061HBG7_9BASI</name>